<gene>
    <name evidence="2" type="ORF">LCOR_03860.1</name>
</gene>
<keyword evidence="3" id="KW-1185">Reference proteome</keyword>
<evidence type="ECO:0000256" key="1">
    <source>
        <dbReference type="SAM" id="MobiDB-lite"/>
    </source>
</evidence>
<proteinExistence type="predicted"/>
<feature type="compositionally biased region" description="Low complexity" evidence="1">
    <location>
        <begin position="282"/>
        <end position="292"/>
    </location>
</feature>
<accession>A0A068RQT3</accession>
<organism evidence="2 3">
    <name type="scientific">Lichtheimia corymbifera JMRC:FSU:9682</name>
    <dbReference type="NCBI Taxonomy" id="1263082"/>
    <lineage>
        <taxon>Eukaryota</taxon>
        <taxon>Fungi</taxon>
        <taxon>Fungi incertae sedis</taxon>
        <taxon>Mucoromycota</taxon>
        <taxon>Mucoromycotina</taxon>
        <taxon>Mucoromycetes</taxon>
        <taxon>Mucorales</taxon>
        <taxon>Lichtheimiaceae</taxon>
        <taxon>Lichtheimia</taxon>
    </lineage>
</organism>
<comment type="caution">
    <text evidence="2">The sequence shown here is derived from an EMBL/GenBank/DDBJ whole genome shotgun (WGS) entry which is preliminary data.</text>
</comment>
<name>A0A068RQT3_9FUNG</name>
<evidence type="ECO:0000313" key="2">
    <source>
        <dbReference type="EMBL" id="CDH52384.1"/>
    </source>
</evidence>
<dbReference type="AlphaFoldDB" id="A0A068RQT3"/>
<evidence type="ECO:0000313" key="3">
    <source>
        <dbReference type="Proteomes" id="UP000027586"/>
    </source>
</evidence>
<sequence length="292" mass="33011">MSNNVPDFTEFQLDPFHLTADSGTPAPHRLREARRSFALYLEPAKDTAFQRSLETFQERSFTEFGPNQAHNSAPHISILSRVHIECGSTTNDHEHNKWDAVDDFVSTVQHQLSSIQLPPPVFCGYEVSRAALTMRFRVDPQYAALAKRIQAKCKSRCSALDVSPMDRVDLAFNVLRPMPKQTLRRLRDMAKETIQIEIGGAWQLTLYEVILESRVVGVRQQVTPVKSWPVRPSPPTKSSSFLPMAFRLKLAVLSSWMRWSSVNPDLLIEPSKDQDHINKSPTTTTVQATAAQ</sequence>
<dbReference type="Proteomes" id="UP000027586">
    <property type="component" value="Unassembled WGS sequence"/>
</dbReference>
<protein>
    <submittedName>
        <fullName evidence="2">Uncharacterized protein</fullName>
    </submittedName>
</protein>
<dbReference type="VEuPathDB" id="FungiDB:LCOR_03860.1"/>
<feature type="region of interest" description="Disordered" evidence="1">
    <location>
        <begin position="270"/>
        <end position="292"/>
    </location>
</feature>
<dbReference type="OrthoDB" id="2284077at2759"/>
<dbReference type="EMBL" id="CBTN010000013">
    <property type="protein sequence ID" value="CDH52384.1"/>
    <property type="molecule type" value="Genomic_DNA"/>
</dbReference>
<reference evidence="2" key="1">
    <citation type="submission" date="2013-08" db="EMBL/GenBank/DDBJ databases">
        <title>Gene expansion shapes genome architecture in the human pathogen Lichtheimia corymbifera: an evolutionary genomics analysis in the ancient terrestrial Mucorales (Mucoromycotina).</title>
        <authorList>
            <person name="Schwartze V.U."/>
            <person name="Winter S."/>
            <person name="Shelest E."/>
            <person name="Marcet-Houben M."/>
            <person name="Horn F."/>
            <person name="Wehner S."/>
            <person name="Hoffmann K."/>
            <person name="Riege K."/>
            <person name="Sammeth M."/>
            <person name="Nowrousian M."/>
            <person name="Valiante V."/>
            <person name="Linde J."/>
            <person name="Jacobsen I.D."/>
            <person name="Marz M."/>
            <person name="Brakhage A.A."/>
            <person name="Gabaldon T."/>
            <person name="Bocker S."/>
            <person name="Voigt K."/>
        </authorList>
    </citation>
    <scope>NUCLEOTIDE SEQUENCE [LARGE SCALE GENOMIC DNA]</scope>
    <source>
        <strain evidence="2">FSU 9682</strain>
    </source>
</reference>